<dbReference type="InterPro" id="IPR022742">
    <property type="entry name" value="Hydrolase_4"/>
</dbReference>
<evidence type="ECO:0000313" key="3">
    <source>
        <dbReference type="EMBL" id="KOO49168.1"/>
    </source>
</evidence>
<dbReference type="PIRSF" id="PIRSF017388">
    <property type="entry name" value="Esterase_lipase"/>
    <property type="match status" value="1"/>
</dbReference>
<dbReference type="EMBL" id="LILB01000005">
    <property type="protein sequence ID" value="KOO49168.1"/>
    <property type="molecule type" value="Genomic_DNA"/>
</dbReference>
<dbReference type="OrthoDB" id="9800213at2"/>
<accession>A0A0M0LEM7</accession>
<feature type="active site" description="Nucleophile" evidence="1">
    <location>
        <position position="93"/>
    </location>
</feature>
<comment type="caution">
    <text evidence="3">The sequence shown here is derived from an EMBL/GenBank/DDBJ whole genome shotgun (WGS) entry which is preliminary data.</text>
</comment>
<gene>
    <name evidence="3" type="ORF">AMD00_12335</name>
</gene>
<dbReference type="Pfam" id="PF12146">
    <property type="entry name" value="Hydrolase_4"/>
    <property type="match status" value="1"/>
</dbReference>
<evidence type="ECO:0000313" key="4">
    <source>
        <dbReference type="Proteomes" id="UP000036867"/>
    </source>
</evidence>
<dbReference type="SUPFAM" id="SSF53474">
    <property type="entry name" value="alpha/beta-Hydrolases"/>
    <property type="match status" value="1"/>
</dbReference>
<evidence type="ECO:0000256" key="1">
    <source>
        <dbReference type="PIRSR" id="PIRSR017388-1"/>
    </source>
</evidence>
<evidence type="ECO:0000259" key="2">
    <source>
        <dbReference type="Pfam" id="PF12146"/>
    </source>
</evidence>
<feature type="active site" description="Charge relay system" evidence="1">
    <location>
        <position position="222"/>
    </location>
</feature>
<dbReference type="PANTHER" id="PTHR11614">
    <property type="entry name" value="PHOSPHOLIPASE-RELATED"/>
    <property type="match status" value="1"/>
</dbReference>
<organism evidence="3 4">
    <name type="scientific">Viridibacillus arvi</name>
    <dbReference type="NCBI Taxonomy" id="263475"/>
    <lineage>
        <taxon>Bacteria</taxon>
        <taxon>Bacillati</taxon>
        <taxon>Bacillota</taxon>
        <taxon>Bacilli</taxon>
        <taxon>Bacillales</taxon>
        <taxon>Caryophanaceae</taxon>
        <taxon>Viridibacillus</taxon>
    </lineage>
</organism>
<dbReference type="InterPro" id="IPR012354">
    <property type="entry name" value="Esterase_lipase"/>
</dbReference>
<feature type="domain" description="Serine aminopeptidase S33" evidence="2">
    <location>
        <begin position="16"/>
        <end position="225"/>
    </location>
</feature>
<proteinExistence type="predicted"/>
<dbReference type="GeneID" id="301136878"/>
<protein>
    <submittedName>
        <fullName evidence="3">Carboxylesterase</fullName>
    </submittedName>
</protein>
<dbReference type="InterPro" id="IPR051044">
    <property type="entry name" value="MAG_DAG_Lipase"/>
</dbReference>
<name>A0A0M0LEM7_9BACL</name>
<dbReference type="STRING" id="263475.AMD00_12335"/>
<dbReference type="PATRIC" id="fig|263475.3.peg.3722"/>
<reference evidence="4" key="1">
    <citation type="submission" date="2015-08" db="EMBL/GenBank/DDBJ databases">
        <title>Fjat-10028 dsm 16317.</title>
        <authorList>
            <person name="Liu B."/>
            <person name="Wang J."/>
            <person name="Zhu Y."/>
            <person name="Liu G."/>
            <person name="Chen Q."/>
            <person name="Chen Z."/>
            <person name="Lan J."/>
            <person name="Che J."/>
            <person name="Ge C."/>
            <person name="Shi H."/>
            <person name="Pan Z."/>
            <person name="Liu X."/>
        </authorList>
    </citation>
    <scope>NUCLEOTIDE SEQUENCE [LARGE SCALE GENOMIC DNA]</scope>
    <source>
        <strain evidence="4">DSM 16317</strain>
    </source>
</reference>
<keyword evidence="4" id="KW-1185">Reference proteome</keyword>
<dbReference type="AlphaFoldDB" id="A0A0M0LEM7"/>
<dbReference type="Proteomes" id="UP000036867">
    <property type="component" value="Unassembled WGS sequence"/>
</dbReference>
<feature type="active site" description="Charge relay system" evidence="1">
    <location>
        <position position="192"/>
    </location>
</feature>
<dbReference type="RefSeq" id="WP_053417359.1">
    <property type="nucleotide sequence ID" value="NZ_JBHVNE010000002.1"/>
</dbReference>
<dbReference type="Gene3D" id="3.40.50.1820">
    <property type="entry name" value="alpha/beta hydrolase"/>
    <property type="match status" value="1"/>
</dbReference>
<sequence>MKIVAPKSFTLEGGSKAVLLLHGFTGSTKDVKRLGKHLQDRGYTVHAPMYKGHGGSPEELLQTGPEDWWNDVVAGYNHLKDQGYEDIAVVGISLGAVFSLRVGEEFPVKGVVSMCAPIKRENTDGLFDRLYDYAKIYKSFEGKTREQIIAELESLKATPKGSLNDIQKITEETCEDLHEITAPTLVMQGALDAPIYQESAPFIYEQVDAEEKDIIWYKESGHIITTGKERDKVCEDVTDFLDQIDWSIAN</sequence>
<dbReference type="InterPro" id="IPR029058">
    <property type="entry name" value="AB_hydrolase_fold"/>
</dbReference>
<dbReference type="GO" id="GO:0052689">
    <property type="term" value="F:carboxylic ester hydrolase activity"/>
    <property type="evidence" value="ECO:0007669"/>
    <property type="project" value="InterPro"/>
</dbReference>